<keyword evidence="6" id="KW-0832">Ubl conjugation</keyword>
<dbReference type="PANTHER" id="PTHR13453:SF1">
    <property type="entry name" value="KAT8 REGULATORY NSL COMPLEX SUBUNIT 2"/>
    <property type="match status" value="1"/>
</dbReference>
<sequence length="352" mass="38327">MVSASKHQTLYTARSSSSKPLSFIPRNPSPASDTDDPQNPNPSMDSDAPPPPPPPLTIDGAEEDLALSGAAALTWEEVVRRRSRRVKQLERLYKDHYWAFVEEVRVLYREYYWKYGKSPFKDEEERGGGGDGNGGAGGGGGVVEGSCESNSNGNVNVNLNGNGVGNGVNGGGRLWLGFDESGRNKRCAFPGCKTKAMALTSYCHPHILSDSKQKLYKACTYVIKSAQSRSIQCGKPILSSAVPSLCSVHFQKAEKHLSRALKKAGLNIPSTSKLAPKLHVIIAESVRQINAKRREKGLMLTIILLMVTRMRAIMGIRRKPLVELVNPSLCMAGMDDMGAKMAKARAARLFIK</sequence>
<evidence type="ECO:0000256" key="8">
    <source>
        <dbReference type="ARBA" id="ARBA00023128"/>
    </source>
</evidence>
<keyword evidence="5" id="KW-0597">Phosphoprotein</keyword>
<feature type="region of interest" description="Disordered" evidence="14">
    <location>
        <begin position="1"/>
        <end position="60"/>
    </location>
</feature>
<feature type="domain" description="KANL2-like probable zinc-finger" evidence="15">
    <location>
        <begin position="187"/>
        <end position="250"/>
    </location>
</feature>
<evidence type="ECO:0000256" key="1">
    <source>
        <dbReference type="ARBA" id="ARBA00004123"/>
    </source>
</evidence>
<proteinExistence type="predicted"/>
<keyword evidence="8" id="KW-0496">Mitochondrion</keyword>
<keyword evidence="17" id="KW-1185">Reference proteome</keyword>
<gene>
    <name evidence="16" type="ORF">Scep_011006</name>
</gene>
<dbReference type="GO" id="GO:0044545">
    <property type="term" value="C:NSL complex"/>
    <property type="evidence" value="ECO:0007669"/>
    <property type="project" value="TreeGrafter"/>
</dbReference>
<evidence type="ECO:0000256" key="14">
    <source>
        <dbReference type="SAM" id="MobiDB-lite"/>
    </source>
</evidence>
<organism evidence="16 17">
    <name type="scientific">Stephania cephalantha</name>
    <dbReference type="NCBI Taxonomy" id="152367"/>
    <lineage>
        <taxon>Eukaryota</taxon>
        <taxon>Viridiplantae</taxon>
        <taxon>Streptophyta</taxon>
        <taxon>Embryophyta</taxon>
        <taxon>Tracheophyta</taxon>
        <taxon>Spermatophyta</taxon>
        <taxon>Magnoliopsida</taxon>
        <taxon>Ranunculales</taxon>
        <taxon>Menispermaceae</taxon>
        <taxon>Menispermoideae</taxon>
        <taxon>Cissampelideae</taxon>
        <taxon>Stephania</taxon>
    </lineage>
</organism>
<evidence type="ECO:0000256" key="9">
    <source>
        <dbReference type="ARBA" id="ARBA00023242"/>
    </source>
</evidence>
<evidence type="ECO:0000256" key="5">
    <source>
        <dbReference type="ARBA" id="ARBA00022553"/>
    </source>
</evidence>
<dbReference type="GO" id="GO:0005739">
    <property type="term" value="C:mitochondrion"/>
    <property type="evidence" value="ECO:0007669"/>
    <property type="project" value="UniProtKB-SubCell"/>
</dbReference>
<protein>
    <recommendedName>
        <fullName evidence="3">KAT8 regulatory NSL complex subunit 2</fullName>
    </recommendedName>
    <alternativeName>
        <fullName evidence="11">NSL complex protein NSL2</fullName>
    </alternativeName>
    <alternativeName>
        <fullName evidence="10">Non-specific lethal 2 homolog</fullName>
    </alternativeName>
</protein>
<reference evidence="16 17" key="1">
    <citation type="submission" date="2024-01" db="EMBL/GenBank/DDBJ databases">
        <title>Genome assemblies of Stephania.</title>
        <authorList>
            <person name="Yang L."/>
        </authorList>
    </citation>
    <scope>NUCLEOTIDE SEQUENCE [LARGE SCALE GENOMIC DNA]</scope>
    <source>
        <strain evidence="16">JXDWG</strain>
        <tissue evidence="16">Leaf</tissue>
    </source>
</reference>
<evidence type="ECO:0000259" key="15">
    <source>
        <dbReference type="Pfam" id="PF13891"/>
    </source>
</evidence>
<comment type="function">
    <text evidence="12">Non-catalytic component of the NSL histone acetyltransferase complex, a multiprotein complex that mediates histone H4 acetylation at 'Lys-5'- and 'Lys-8' (H4K5ac and H4K8ac) at transcription start sites and promotes transcription initiation. Required for NSL complex stability and for transcription of intraciliary transport genes in both ciliated and non-ciliated cells by regulating histone H4 acetylation at 'Lys-5'- and 'Lys-12' (H4K5ac and H4K12ac). This is necessary for cilium assembly in ciliated cells and for organization of the microtubule cytoskeleton in non-ciliated cells. Required within the NSL complex to maintain nuclear architecture stability by promoting KAT8-mediated acetylation of lamin LMNA.</text>
</comment>
<name>A0AAP0PHL3_9MAGN</name>
<dbReference type="Proteomes" id="UP001419268">
    <property type="component" value="Unassembled WGS sequence"/>
</dbReference>
<keyword evidence="7" id="KW-0156">Chromatin regulator</keyword>
<dbReference type="GO" id="GO:0006325">
    <property type="term" value="P:chromatin organization"/>
    <property type="evidence" value="ECO:0007669"/>
    <property type="project" value="UniProtKB-KW"/>
</dbReference>
<evidence type="ECO:0000256" key="11">
    <source>
        <dbReference type="ARBA" id="ARBA00033378"/>
    </source>
</evidence>
<dbReference type="PANTHER" id="PTHR13453">
    <property type="entry name" value="KAT8 REGULATORY NSL COMPLEX SUBUNIT 2"/>
    <property type="match status" value="1"/>
</dbReference>
<feature type="compositionally biased region" description="Gly residues" evidence="14">
    <location>
        <begin position="129"/>
        <end position="143"/>
    </location>
</feature>
<keyword evidence="9" id="KW-0539">Nucleus</keyword>
<evidence type="ECO:0000313" key="17">
    <source>
        <dbReference type="Proteomes" id="UP001419268"/>
    </source>
</evidence>
<evidence type="ECO:0000256" key="13">
    <source>
        <dbReference type="ARBA" id="ARBA00093543"/>
    </source>
</evidence>
<evidence type="ECO:0000256" key="4">
    <source>
        <dbReference type="ARBA" id="ARBA00022499"/>
    </source>
</evidence>
<evidence type="ECO:0000256" key="2">
    <source>
        <dbReference type="ARBA" id="ARBA00004173"/>
    </source>
</evidence>
<dbReference type="Pfam" id="PF13891">
    <property type="entry name" value="zf-C3HC3H_KANSL2"/>
    <property type="match status" value="1"/>
</dbReference>
<evidence type="ECO:0000256" key="3">
    <source>
        <dbReference type="ARBA" id="ARBA00015508"/>
    </source>
</evidence>
<evidence type="ECO:0000256" key="12">
    <source>
        <dbReference type="ARBA" id="ARBA00093359"/>
    </source>
</evidence>
<dbReference type="AlphaFoldDB" id="A0AAP0PHL3"/>
<evidence type="ECO:0000256" key="10">
    <source>
        <dbReference type="ARBA" id="ARBA00032947"/>
    </source>
</evidence>
<comment type="subcellular location">
    <subcellularLocation>
        <location evidence="2">Mitochondrion</location>
    </subcellularLocation>
    <subcellularLocation>
        <location evidence="1">Nucleus</location>
    </subcellularLocation>
</comment>
<feature type="region of interest" description="Disordered" evidence="14">
    <location>
        <begin position="122"/>
        <end position="147"/>
    </location>
</feature>
<comment type="caution">
    <text evidence="16">The sequence shown here is derived from an EMBL/GenBank/DDBJ whole genome shotgun (WGS) entry which is preliminary data.</text>
</comment>
<evidence type="ECO:0000256" key="7">
    <source>
        <dbReference type="ARBA" id="ARBA00022853"/>
    </source>
</evidence>
<evidence type="ECO:0000256" key="6">
    <source>
        <dbReference type="ARBA" id="ARBA00022843"/>
    </source>
</evidence>
<dbReference type="EMBL" id="JBBNAG010000004">
    <property type="protein sequence ID" value="KAK9141325.1"/>
    <property type="molecule type" value="Genomic_DNA"/>
</dbReference>
<evidence type="ECO:0000313" key="16">
    <source>
        <dbReference type="EMBL" id="KAK9141325.1"/>
    </source>
</evidence>
<dbReference type="GO" id="GO:0005634">
    <property type="term" value="C:nucleus"/>
    <property type="evidence" value="ECO:0007669"/>
    <property type="project" value="UniProtKB-SubCell"/>
</dbReference>
<keyword evidence="4" id="KW-1017">Isopeptide bond</keyword>
<dbReference type="InterPro" id="IPR025927">
    <property type="entry name" value="Znf_KANL2-like"/>
</dbReference>
<accession>A0AAP0PHL3</accession>
<dbReference type="InterPro" id="IPR026316">
    <property type="entry name" value="NSL2"/>
</dbReference>
<comment type="subunit">
    <text evidence="13">Component of the NSL complex at least composed of KAT8/MOF, KANSL1, KANSL2, KANSL3, MCRS1, PHF20, OGT1/OGT, WDR5 and HCFC1.</text>
</comment>
<feature type="compositionally biased region" description="Polar residues" evidence="14">
    <location>
        <begin position="1"/>
        <end position="20"/>
    </location>
</feature>
<feature type="compositionally biased region" description="Polar residues" evidence="14">
    <location>
        <begin position="29"/>
        <end position="44"/>
    </location>
</feature>